<dbReference type="InterPro" id="IPR052055">
    <property type="entry name" value="Hepadnavirus_pol/RT"/>
</dbReference>
<accession>A0AAD9QMY2</accession>
<keyword evidence="1" id="KW-0238">DNA-binding</keyword>
<gene>
    <name evidence="2" type="ORF">P5673_012305</name>
</gene>
<evidence type="ECO:0000313" key="2">
    <source>
        <dbReference type="EMBL" id="KAK2564084.1"/>
    </source>
</evidence>
<evidence type="ECO:0008006" key="4">
    <source>
        <dbReference type="Google" id="ProtNLM"/>
    </source>
</evidence>
<proteinExistence type="predicted"/>
<dbReference type="SUPFAM" id="SSF47823">
    <property type="entry name" value="lambda integrase-like, N-terminal domain"/>
    <property type="match status" value="1"/>
</dbReference>
<evidence type="ECO:0000313" key="3">
    <source>
        <dbReference type="Proteomes" id="UP001249851"/>
    </source>
</evidence>
<protein>
    <recommendedName>
        <fullName evidence="4">Core-binding (CB) domain-containing protein</fullName>
    </recommendedName>
</protein>
<dbReference type="PANTHER" id="PTHR33050:SF7">
    <property type="entry name" value="RIBONUCLEASE H"/>
    <property type="match status" value="1"/>
</dbReference>
<reference evidence="2" key="1">
    <citation type="journal article" date="2023" name="G3 (Bethesda)">
        <title>Whole genome assembly and annotation of the endangered Caribbean coral Acropora cervicornis.</title>
        <authorList>
            <person name="Selwyn J.D."/>
            <person name="Vollmer S.V."/>
        </authorList>
    </citation>
    <scope>NUCLEOTIDE SEQUENCE</scope>
    <source>
        <strain evidence="2">K2</strain>
    </source>
</reference>
<name>A0AAD9QMY2_ACRCE</name>
<evidence type="ECO:0000256" key="1">
    <source>
        <dbReference type="ARBA" id="ARBA00023125"/>
    </source>
</evidence>
<dbReference type="GO" id="GO:0003677">
    <property type="term" value="F:DNA binding"/>
    <property type="evidence" value="ECO:0007669"/>
    <property type="project" value="UniProtKB-KW"/>
</dbReference>
<dbReference type="PANTHER" id="PTHR33050">
    <property type="entry name" value="REVERSE TRANSCRIPTASE DOMAIN-CONTAINING PROTEIN"/>
    <property type="match status" value="1"/>
</dbReference>
<dbReference type="EMBL" id="JARQWQ010000023">
    <property type="protein sequence ID" value="KAK2564084.1"/>
    <property type="molecule type" value="Genomic_DNA"/>
</dbReference>
<dbReference type="InterPro" id="IPR010998">
    <property type="entry name" value="Integrase_recombinase_N"/>
</dbReference>
<dbReference type="Proteomes" id="UP001249851">
    <property type="component" value="Unassembled WGS sequence"/>
</dbReference>
<organism evidence="2 3">
    <name type="scientific">Acropora cervicornis</name>
    <name type="common">Staghorn coral</name>
    <dbReference type="NCBI Taxonomy" id="6130"/>
    <lineage>
        <taxon>Eukaryota</taxon>
        <taxon>Metazoa</taxon>
        <taxon>Cnidaria</taxon>
        <taxon>Anthozoa</taxon>
        <taxon>Hexacorallia</taxon>
        <taxon>Scleractinia</taxon>
        <taxon>Astrocoeniina</taxon>
        <taxon>Acroporidae</taxon>
        <taxon>Acropora</taxon>
    </lineage>
</organism>
<dbReference type="AlphaFoldDB" id="A0AAD9QMY2"/>
<feature type="non-terminal residue" evidence="2">
    <location>
        <position position="1"/>
    </location>
</feature>
<dbReference type="Gene3D" id="1.10.150.130">
    <property type="match status" value="1"/>
</dbReference>
<keyword evidence="3" id="KW-1185">Reference proteome</keyword>
<comment type="caution">
    <text evidence="2">The sequence shown here is derived from an EMBL/GenBank/DDBJ whole genome shotgun (WGS) entry which is preliminary data.</text>
</comment>
<reference evidence="2" key="2">
    <citation type="journal article" date="2023" name="Science">
        <title>Genomic signatures of disease resistance in endangered staghorn corals.</title>
        <authorList>
            <person name="Vollmer S.V."/>
            <person name="Selwyn J.D."/>
            <person name="Despard B.A."/>
            <person name="Roesel C.L."/>
        </authorList>
    </citation>
    <scope>NUCLEOTIDE SEQUENCE</scope>
    <source>
        <strain evidence="2">K2</strain>
    </source>
</reference>
<sequence length="400" mass="45056">MREIKNLKHSDPHKFKRKANEDQYKFNLKLGETLDKSQWEPIQIITWLGVILNPIDGSIKATDERIATLSRDLENLPTGQNPTRVHVKRVASVAGQIISLSSCVGPVARIMTRFLFSVISSAVSWDCEVLLTQNAISEIDFWRHNVHALNGKITFPDSSDSACGAFVQLQPGVELVSHQNWSIAETTRSSTWRELKAKLFCAPFVSSDVFCSGFWRDQVTPGNSFVQGLTDRLKSTVLSSKAYSTSSQYHRAFRKWKEFAVCKLNETGFPADPFHVALYLQHLLEQAQSPSVIDSAFYGIKWAHDMAGLPSPTDNSVVENVRSAAKRILGTAAVNRKEPISSDMIREIVIQVNLDNPVDLRNITMYVLCFTGFFKFDDISRVRRSDIAFHEGFMVIQVQK</sequence>